<dbReference type="EMBL" id="NRSZ01000279">
    <property type="protein sequence ID" value="PNY28306.1"/>
    <property type="molecule type" value="Genomic_DNA"/>
</dbReference>
<dbReference type="Proteomes" id="UP000236621">
    <property type="component" value="Unassembled WGS sequence"/>
</dbReference>
<evidence type="ECO:0008006" key="3">
    <source>
        <dbReference type="Google" id="ProtNLM"/>
    </source>
</evidence>
<protein>
    <recommendedName>
        <fullName evidence="3">F-box domain-containing protein</fullName>
    </recommendedName>
</protein>
<organism evidence="1 2">
    <name type="scientific">Tolypocladium capitatum</name>
    <dbReference type="NCBI Taxonomy" id="45235"/>
    <lineage>
        <taxon>Eukaryota</taxon>
        <taxon>Fungi</taxon>
        <taxon>Dikarya</taxon>
        <taxon>Ascomycota</taxon>
        <taxon>Pezizomycotina</taxon>
        <taxon>Sordariomycetes</taxon>
        <taxon>Hypocreomycetidae</taxon>
        <taxon>Hypocreales</taxon>
        <taxon>Ophiocordycipitaceae</taxon>
        <taxon>Tolypocladium</taxon>
    </lineage>
</organism>
<evidence type="ECO:0000313" key="2">
    <source>
        <dbReference type="Proteomes" id="UP000236621"/>
    </source>
</evidence>
<name>A0A2K3QL96_9HYPO</name>
<evidence type="ECO:0000313" key="1">
    <source>
        <dbReference type="EMBL" id="PNY28306.1"/>
    </source>
</evidence>
<sequence length="202" mass="23038">MYSQWCFHLGDCQRDHAAAQWGTFKIPGTLQLLATPQVAQTSALLALPNELLLQITKHAGSVDQLFLALACKKMLAISAMTAITIPSARRHRADRVDCSAMLAILGVVQPRGPRGHPRKSWAPCCVCYRYRPKRKSYWALVRRRYKGEDSCGFFSGYDWTVHSWSRKDSSSYQCPECWCRERIREYGHIRTNSRRSDGGEIL</sequence>
<dbReference type="OrthoDB" id="4430588at2759"/>
<keyword evidence="2" id="KW-1185">Reference proteome</keyword>
<proteinExistence type="predicted"/>
<comment type="caution">
    <text evidence="1">The sequence shown here is derived from an EMBL/GenBank/DDBJ whole genome shotgun (WGS) entry which is preliminary data.</text>
</comment>
<accession>A0A2K3QL96</accession>
<dbReference type="AlphaFoldDB" id="A0A2K3QL96"/>
<gene>
    <name evidence="1" type="ORF">TCAP_01766</name>
</gene>
<reference evidence="1 2" key="1">
    <citation type="submission" date="2017-08" db="EMBL/GenBank/DDBJ databases">
        <title>Harnessing the power of phylogenomics to disentangle the directionality and signatures of interkingdom host jumping in the parasitic fungal genus Tolypocladium.</title>
        <authorList>
            <person name="Quandt C.A."/>
            <person name="Patterson W."/>
            <person name="Spatafora J.W."/>
        </authorList>
    </citation>
    <scope>NUCLEOTIDE SEQUENCE [LARGE SCALE GENOMIC DNA]</scope>
    <source>
        <strain evidence="1 2">CBS 113982</strain>
    </source>
</reference>